<feature type="compositionally biased region" description="Polar residues" evidence="1">
    <location>
        <begin position="53"/>
        <end position="68"/>
    </location>
</feature>
<dbReference type="Gene3D" id="2.40.128.270">
    <property type="match status" value="1"/>
</dbReference>
<dbReference type="InterPro" id="IPR038670">
    <property type="entry name" value="HslJ-like_sf"/>
</dbReference>
<reference evidence="3" key="2">
    <citation type="submission" date="2021-04" db="EMBL/GenBank/DDBJ databases">
        <authorList>
            <person name="Gilroy R."/>
        </authorList>
    </citation>
    <scope>NUCLEOTIDE SEQUENCE</scope>
    <source>
        <strain evidence="3">CHK32-1732</strain>
    </source>
</reference>
<dbReference type="InterPro" id="IPR005184">
    <property type="entry name" value="DUF306_Meta_HslJ"/>
</dbReference>
<dbReference type="Pfam" id="PF03724">
    <property type="entry name" value="META"/>
    <property type="match status" value="1"/>
</dbReference>
<feature type="domain" description="DUF306" evidence="2">
    <location>
        <begin position="73"/>
        <end position="125"/>
    </location>
</feature>
<feature type="region of interest" description="Disordered" evidence="1">
    <location>
        <begin position="45"/>
        <end position="70"/>
    </location>
</feature>
<evidence type="ECO:0000313" key="4">
    <source>
        <dbReference type="Proteomes" id="UP000824190"/>
    </source>
</evidence>
<reference evidence="3" key="1">
    <citation type="journal article" date="2021" name="PeerJ">
        <title>Extensive microbial diversity within the chicken gut microbiome revealed by metagenomics and culture.</title>
        <authorList>
            <person name="Gilroy R."/>
            <person name="Ravi A."/>
            <person name="Getino M."/>
            <person name="Pursley I."/>
            <person name="Horton D.L."/>
            <person name="Alikhan N.F."/>
            <person name="Baker D."/>
            <person name="Gharbi K."/>
            <person name="Hall N."/>
            <person name="Watson M."/>
            <person name="Adriaenssens E.M."/>
            <person name="Foster-Nyarko E."/>
            <person name="Jarju S."/>
            <person name="Secka A."/>
            <person name="Antonio M."/>
            <person name="Oren A."/>
            <person name="Chaudhuri R.R."/>
            <person name="La Ragione R."/>
            <person name="Hildebrand F."/>
            <person name="Pallen M.J."/>
        </authorList>
    </citation>
    <scope>NUCLEOTIDE SEQUENCE</scope>
    <source>
        <strain evidence="3">CHK32-1732</strain>
    </source>
</reference>
<comment type="caution">
    <text evidence="3">The sequence shown here is derived from an EMBL/GenBank/DDBJ whole genome shotgun (WGS) entry which is preliminary data.</text>
</comment>
<name>A0A9D1UN39_9CORY</name>
<dbReference type="AlphaFoldDB" id="A0A9D1UN39"/>
<accession>A0A9D1UN39</accession>
<protein>
    <submittedName>
        <fullName evidence="3">META domain-containing protein</fullName>
    </submittedName>
</protein>
<proteinExistence type="predicted"/>
<gene>
    <name evidence="3" type="ORF">H9870_12710</name>
</gene>
<organism evidence="3 4">
    <name type="scientific">Candidatus Corynebacterium avicola</name>
    <dbReference type="NCBI Taxonomy" id="2838527"/>
    <lineage>
        <taxon>Bacteria</taxon>
        <taxon>Bacillati</taxon>
        <taxon>Actinomycetota</taxon>
        <taxon>Actinomycetes</taxon>
        <taxon>Mycobacteriales</taxon>
        <taxon>Corynebacteriaceae</taxon>
        <taxon>Corynebacterium</taxon>
    </lineage>
</organism>
<evidence type="ECO:0000313" key="3">
    <source>
        <dbReference type="EMBL" id="HIW92505.1"/>
    </source>
</evidence>
<evidence type="ECO:0000259" key="2">
    <source>
        <dbReference type="Pfam" id="PF03724"/>
    </source>
</evidence>
<evidence type="ECO:0000256" key="1">
    <source>
        <dbReference type="SAM" id="MobiDB-lite"/>
    </source>
</evidence>
<dbReference type="EMBL" id="DXGC01000107">
    <property type="protein sequence ID" value="HIW92505.1"/>
    <property type="molecule type" value="Genomic_DNA"/>
</dbReference>
<dbReference type="Proteomes" id="UP000824190">
    <property type="component" value="Unassembled WGS sequence"/>
</dbReference>
<sequence>MASVKPPHEGVKEAVAQTTFRKRIITGAVAMLAAAGLAVGPATGAAQAQGTPETSGTISPESSLSTDFSGRWVDADPNGGGYLAFGDENNVSGTDSCNGIGSTYTTAGNVAFIEPFVSTQQACDGPWSPWLLQARSVHHYGLFLTVHGADGEFLGVLRPA</sequence>